<evidence type="ECO:0000313" key="2">
    <source>
        <dbReference type="Proteomes" id="UP000694865"/>
    </source>
</evidence>
<evidence type="ECO:0000313" key="3">
    <source>
        <dbReference type="RefSeq" id="XP_006818104.1"/>
    </source>
</evidence>
<dbReference type="PANTHER" id="PTHR46282:SF2">
    <property type="entry name" value="LEUCINE-RICH MELANOCYTE DIFFERENTIATION-ASSOCIATED PROTEIN"/>
    <property type="match status" value="1"/>
</dbReference>
<dbReference type="InterPro" id="IPR032675">
    <property type="entry name" value="LRR_dom_sf"/>
</dbReference>
<dbReference type="GeneID" id="102807798"/>
<dbReference type="RefSeq" id="XP_006818104.1">
    <property type="nucleotide sequence ID" value="XM_006818041.1"/>
</dbReference>
<protein>
    <submittedName>
        <fullName evidence="3">Leucine-rich repeat-containing protein C10orf11 homolog</fullName>
    </submittedName>
</protein>
<gene>
    <name evidence="3" type="primary">LOC102807798</name>
</gene>
<proteinExistence type="predicted"/>
<organism evidence="2 3">
    <name type="scientific">Saccoglossus kowalevskii</name>
    <name type="common">Acorn worm</name>
    <dbReference type="NCBI Taxonomy" id="10224"/>
    <lineage>
        <taxon>Eukaryota</taxon>
        <taxon>Metazoa</taxon>
        <taxon>Hemichordata</taxon>
        <taxon>Enteropneusta</taxon>
        <taxon>Harrimaniidae</taxon>
        <taxon>Saccoglossus</taxon>
    </lineage>
</organism>
<dbReference type="PANTHER" id="PTHR46282">
    <property type="entry name" value="LEUCINE-RICH MELANOCYTE DIFFERENTIATION-ASSOCIATED PROTEIN"/>
    <property type="match status" value="1"/>
</dbReference>
<dbReference type="InterPro" id="IPR001611">
    <property type="entry name" value="Leu-rich_rpt"/>
</dbReference>
<dbReference type="SUPFAM" id="SSF52058">
    <property type="entry name" value="L domain-like"/>
    <property type="match status" value="1"/>
</dbReference>
<accession>A0ABM0MDL3</accession>
<dbReference type="Proteomes" id="UP000694865">
    <property type="component" value="Unplaced"/>
</dbReference>
<sequence length="252" mass="28768">MAAVKQESRNGGEVFTKPEDSGNNGVNILEGNQVSYIGFDIDSIPEFIIKKYGSSAKRLDLSFNCLRTLEGIDKFLNLQELVLDNNNLDDTLVFPHLPHLHILTVNKNKITDIDAFVDKVRENLPSLEYLSLLGNIACPNELSAPDKDEEDYQRYRYFVLYRLPNLKFLDSNPVSYNERCEAKRVGSYMKIVKPPEEMFDGEESQSPPTSPYTPLPQSVKEGGQHKGTFGQCRYMYYGRHSEGNRFIRNNDL</sequence>
<keyword evidence="2" id="KW-1185">Reference proteome</keyword>
<dbReference type="InterPro" id="IPR043313">
    <property type="entry name" value="LRMDA"/>
</dbReference>
<dbReference type="PROSITE" id="PS51450">
    <property type="entry name" value="LRR"/>
    <property type="match status" value="1"/>
</dbReference>
<name>A0ABM0MDL3_SACKO</name>
<feature type="region of interest" description="Disordered" evidence="1">
    <location>
        <begin position="198"/>
        <end position="224"/>
    </location>
</feature>
<dbReference type="Gene3D" id="3.80.10.10">
    <property type="entry name" value="Ribonuclease Inhibitor"/>
    <property type="match status" value="1"/>
</dbReference>
<reference evidence="3" key="1">
    <citation type="submission" date="2025-08" db="UniProtKB">
        <authorList>
            <consortium name="RefSeq"/>
        </authorList>
    </citation>
    <scope>IDENTIFICATION</scope>
    <source>
        <tissue evidence="3">Testes</tissue>
    </source>
</reference>
<evidence type="ECO:0000256" key="1">
    <source>
        <dbReference type="SAM" id="MobiDB-lite"/>
    </source>
</evidence>